<evidence type="ECO:0000313" key="3">
    <source>
        <dbReference type="EMBL" id="MBB2902489.1"/>
    </source>
</evidence>
<dbReference type="SUPFAM" id="SSF54909">
    <property type="entry name" value="Dimeric alpha+beta barrel"/>
    <property type="match status" value="1"/>
</dbReference>
<comment type="caution">
    <text evidence="3">The sequence shown here is derived from an EMBL/GenBank/DDBJ whole genome shotgun (WGS) entry which is preliminary data.</text>
</comment>
<evidence type="ECO:0000313" key="4">
    <source>
        <dbReference type="Proteomes" id="UP000533269"/>
    </source>
</evidence>
<gene>
    <name evidence="3" type="ORF">FHR75_003320</name>
</gene>
<dbReference type="InterPro" id="IPR005545">
    <property type="entry name" value="YCII"/>
</dbReference>
<dbReference type="RefSeq" id="WP_183392265.1">
    <property type="nucleotide sequence ID" value="NZ_JACHVY010000003.1"/>
</dbReference>
<dbReference type="EMBL" id="JACHVY010000003">
    <property type="protein sequence ID" value="MBB2902489.1"/>
    <property type="molecule type" value="Genomic_DNA"/>
</dbReference>
<accession>A0A7W4TP24</accession>
<reference evidence="3 4" key="2">
    <citation type="submission" date="2020-08" db="EMBL/GenBank/DDBJ databases">
        <authorList>
            <person name="Partida-Martinez L."/>
            <person name="Huntemann M."/>
            <person name="Clum A."/>
            <person name="Wang J."/>
            <person name="Palaniappan K."/>
            <person name="Ritter S."/>
            <person name="Chen I.-M."/>
            <person name="Stamatis D."/>
            <person name="Reddy T."/>
            <person name="O'Malley R."/>
            <person name="Daum C."/>
            <person name="Shapiro N."/>
            <person name="Ivanova N."/>
            <person name="Kyrpides N."/>
            <person name="Woyke T."/>
        </authorList>
    </citation>
    <scope>NUCLEOTIDE SEQUENCE [LARGE SCALE GENOMIC DNA]</scope>
    <source>
        <strain evidence="3 4">AS2.23</strain>
    </source>
</reference>
<dbReference type="Proteomes" id="UP000533269">
    <property type="component" value="Unassembled WGS sequence"/>
</dbReference>
<organism evidence="3 4">
    <name type="scientific">Kineococcus radiotolerans</name>
    <dbReference type="NCBI Taxonomy" id="131568"/>
    <lineage>
        <taxon>Bacteria</taxon>
        <taxon>Bacillati</taxon>
        <taxon>Actinomycetota</taxon>
        <taxon>Actinomycetes</taxon>
        <taxon>Kineosporiales</taxon>
        <taxon>Kineosporiaceae</taxon>
        <taxon>Kineococcus</taxon>
    </lineage>
</organism>
<feature type="domain" description="YCII-related" evidence="2">
    <location>
        <begin position="3"/>
        <end position="82"/>
    </location>
</feature>
<protein>
    <recommendedName>
        <fullName evidence="2">YCII-related domain-containing protein</fullName>
    </recommendedName>
</protein>
<name>A0A7W4TP24_KINRA</name>
<comment type="similarity">
    <text evidence="1">Belongs to the YciI family.</text>
</comment>
<dbReference type="Pfam" id="PF03795">
    <property type="entry name" value="YCII"/>
    <property type="match status" value="1"/>
</dbReference>
<sequence length="93" mass="9896">MPFFVVTYAYTPDSAARDEVRPTHRAWLASLGDTLVVSGPTDADGAFLVFEGADAAEVEAVVDADPFVTDGRVVGSRTVVGWTPVLGRAKDRL</sequence>
<dbReference type="Gene3D" id="3.30.70.1060">
    <property type="entry name" value="Dimeric alpha+beta barrel"/>
    <property type="match status" value="1"/>
</dbReference>
<evidence type="ECO:0000259" key="2">
    <source>
        <dbReference type="Pfam" id="PF03795"/>
    </source>
</evidence>
<evidence type="ECO:0000256" key="1">
    <source>
        <dbReference type="ARBA" id="ARBA00007689"/>
    </source>
</evidence>
<dbReference type="AlphaFoldDB" id="A0A7W4TP24"/>
<reference evidence="3 4" key="1">
    <citation type="submission" date="2020-08" db="EMBL/GenBank/DDBJ databases">
        <title>The Agave Microbiome: Exploring the role of microbial communities in plant adaptations to desert environments.</title>
        <authorList>
            <person name="Partida-Martinez L.P."/>
        </authorList>
    </citation>
    <scope>NUCLEOTIDE SEQUENCE [LARGE SCALE GENOMIC DNA]</scope>
    <source>
        <strain evidence="3 4">AS2.23</strain>
    </source>
</reference>
<dbReference type="InterPro" id="IPR011008">
    <property type="entry name" value="Dimeric_a/b-barrel"/>
</dbReference>
<proteinExistence type="inferred from homology"/>